<dbReference type="InterPro" id="IPR050357">
    <property type="entry name" value="Arrestin_domain-protein"/>
</dbReference>
<dbReference type="GO" id="GO:0070086">
    <property type="term" value="P:ubiquitin-dependent endocytosis"/>
    <property type="evidence" value="ECO:0007669"/>
    <property type="project" value="TreeGrafter"/>
</dbReference>
<evidence type="ECO:0000313" key="4">
    <source>
        <dbReference type="Proteomes" id="UP000193685"/>
    </source>
</evidence>
<dbReference type="InterPro" id="IPR011022">
    <property type="entry name" value="Arrestin_C-like"/>
</dbReference>
<dbReference type="GO" id="GO:0005886">
    <property type="term" value="C:plasma membrane"/>
    <property type="evidence" value="ECO:0007669"/>
    <property type="project" value="TreeGrafter"/>
</dbReference>
<accession>A0A1Y2FEW1</accession>
<dbReference type="Proteomes" id="UP000193685">
    <property type="component" value="Unassembled WGS sequence"/>
</dbReference>
<dbReference type="AlphaFoldDB" id="A0A1Y2FEW1"/>
<sequence>MSMPALTQDFLPRGDLSSYAHALCEEQDVDAESSYSLEAHIQQTQDTPASASSVTSPHEHTVNRSQDNTAIIPNAKTFVRQSAPQELVRTSSQTSARGVKADVVLQSVVHCGGGLLKGKVELCWSAKAKHNQQTQVTAIKLDCLGVESTKASASKMFLSLALDLVATGIYLNDLSNVFPQDFQVKPGNCSVPFEMQLPLDVGPGSFETTGAQIQYSFVCTVQVANEKRFADGKTMRIVRPIKLYPCLNPTKALIPTPAPIDASEEGKLRFGGKETLKIAARIHRPSWIAGQTAFVEVHITNDSKRKVNKIQLDLVRHLSFFKNSAATAGFQSVDCRVPERTLTKTISSNATSIKSDKSNNAYWKGVKHGGRDTIQCQIHVPADELSIQAGRFFETRYFIHVSVVTSGGGISVELPITIVHINSLDVLPSEAKSVANMVQIYADADGVHDATGSPTSSLSSGTRRHSVPSIMGEITRQGNTSALVTVLGDKDHNSVDNAARLAATKPGIQCDLRRALSLDYQSKFSKLDISAEQASYTRGVPLAERSPARARRDTKTNLADHLARTKNTNMSFNDII</sequence>
<feature type="compositionally biased region" description="Polar residues" evidence="1">
    <location>
        <begin position="39"/>
        <end position="56"/>
    </location>
</feature>
<dbReference type="GO" id="GO:0031625">
    <property type="term" value="F:ubiquitin protein ligase binding"/>
    <property type="evidence" value="ECO:0007669"/>
    <property type="project" value="TreeGrafter"/>
</dbReference>
<reference evidence="3 4" key="1">
    <citation type="submission" date="2016-07" db="EMBL/GenBank/DDBJ databases">
        <title>Pervasive Adenine N6-methylation of Active Genes in Fungi.</title>
        <authorList>
            <consortium name="DOE Joint Genome Institute"/>
            <person name="Mondo S.J."/>
            <person name="Dannebaum R.O."/>
            <person name="Kuo R.C."/>
            <person name="Labutti K."/>
            <person name="Haridas S."/>
            <person name="Kuo A."/>
            <person name="Salamov A."/>
            <person name="Ahrendt S.R."/>
            <person name="Lipzen A."/>
            <person name="Sullivan W."/>
            <person name="Andreopoulos W.B."/>
            <person name="Clum A."/>
            <person name="Lindquist E."/>
            <person name="Daum C."/>
            <person name="Ramamoorthy G.K."/>
            <person name="Gryganskyi A."/>
            <person name="Culley D."/>
            <person name="Magnuson J.K."/>
            <person name="James T.Y."/>
            <person name="O'Malley M.A."/>
            <person name="Stajich J.E."/>
            <person name="Spatafora J.W."/>
            <person name="Visel A."/>
            <person name="Grigoriev I.V."/>
        </authorList>
    </citation>
    <scope>NUCLEOTIDE SEQUENCE [LARGE SCALE GENOMIC DNA]</scope>
    <source>
        <strain evidence="3 4">12-1054</strain>
    </source>
</reference>
<name>A0A1Y2FEW1_PROLT</name>
<dbReference type="GO" id="GO:0030674">
    <property type="term" value="F:protein-macromolecule adaptor activity"/>
    <property type="evidence" value="ECO:0007669"/>
    <property type="project" value="TreeGrafter"/>
</dbReference>
<proteinExistence type="predicted"/>
<dbReference type="GO" id="GO:0005829">
    <property type="term" value="C:cytosol"/>
    <property type="evidence" value="ECO:0007669"/>
    <property type="project" value="TreeGrafter"/>
</dbReference>
<protein>
    <recommendedName>
        <fullName evidence="2">Arrestin C-terminal-like domain-containing protein</fullName>
    </recommendedName>
</protein>
<dbReference type="Gene3D" id="2.60.40.640">
    <property type="match status" value="2"/>
</dbReference>
<dbReference type="RefSeq" id="XP_040725281.1">
    <property type="nucleotide sequence ID" value="XM_040868365.1"/>
</dbReference>
<keyword evidence="4" id="KW-1185">Reference proteome</keyword>
<gene>
    <name evidence="3" type="ORF">BCR37DRAFT_37436</name>
</gene>
<evidence type="ECO:0000259" key="2">
    <source>
        <dbReference type="SMART" id="SM01017"/>
    </source>
</evidence>
<dbReference type="Pfam" id="PF02752">
    <property type="entry name" value="Arrestin_C"/>
    <property type="match status" value="1"/>
</dbReference>
<comment type="caution">
    <text evidence="3">The sequence shown here is derived from an EMBL/GenBank/DDBJ whole genome shotgun (WGS) entry which is preliminary data.</text>
</comment>
<dbReference type="GeneID" id="63784964"/>
<dbReference type="PANTHER" id="PTHR11188">
    <property type="entry name" value="ARRESTIN DOMAIN CONTAINING PROTEIN"/>
    <property type="match status" value="1"/>
</dbReference>
<feature type="region of interest" description="Disordered" evidence="1">
    <location>
        <begin position="39"/>
        <end position="67"/>
    </location>
</feature>
<evidence type="ECO:0000313" key="3">
    <source>
        <dbReference type="EMBL" id="ORY82147.1"/>
    </source>
</evidence>
<dbReference type="InterPro" id="IPR014752">
    <property type="entry name" value="Arrestin-like_C"/>
</dbReference>
<dbReference type="EMBL" id="MCFI01000010">
    <property type="protein sequence ID" value="ORY82147.1"/>
    <property type="molecule type" value="Genomic_DNA"/>
</dbReference>
<dbReference type="OrthoDB" id="298939at2759"/>
<dbReference type="PANTHER" id="PTHR11188:SF17">
    <property type="entry name" value="FI21816P1"/>
    <property type="match status" value="1"/>
</dbReference>
<dbReference type="STRING" id="56484.A0A1Y2FEW1"/>
<organism evidence="3 4">
    <name type="scientific">Protomyces lactucae-debilis</name>
    <dbReference type="NCBI Taxonomy" id="2754530"/>
    <lineage>
        <taxon>Eukaryota</taxon>
        <taxon>Fungi</taxon>
        <taxon>Dikarya</taxon>
        <taxon>Ascomycota</taxon>
        <taxon>Taphrinomycotina</taxon>
        <taxon>Taphrinomycetes</taxon>
        <taxon>Taphrinales</taxon>
        <taxon>Protomycetaceae</taxon>
        <taxon>Protomyces</taxon>
    </lineage>
</organism>
<feature type="domain" description="Arrestin C-terminal-like" evidence="2">
    <location>
        <begin position="272"/>
        <end position="423"/>
    </location>
</feature>
<dbReference type="SUPFAM" id="SSF81296">
    <property type="entry name" value="E set domains"/>
    <property type="match status" value="1"/>
</dbReference>
<dbReference type="InterPro" id="IPR014756">
    <property type="entry name" value="Ig_E-set"/>
</dbReference>
<dbReference type="SMART" id="SM01017">
    <property type="entry name" value="Arrestin_C"/>
    <property type="match status" value="1"/>
</dbReference>
<evidence type="ECO:0000256" key="1">
    <source>
        <dbReference type="SAM" id="MobiDB-lite"/>
    </source>
</evidence>